<name>A0A290Z372_9PSEU</name>
<feature type="transmembrane region" description="Helical" evidence="1">
    <location>
        <begin position="152"/>
        <end position="172"/>
    </location>
</feature>
<accession>A0A290Z372</accession>
<gene>
    <name evidence="2" type="ORF">CNX65_09390</name>
</gene>
<feature type="transmembrane region" description="Helical" evidence="1">
    <location>
        <begin position="76"/>
        <end position="95"/>
    </location>
</feature>
<evidence type="ECO:0000256" key="1">
    <source>
        <dbReference type="SAM" id="Phobius"/>
    </source>
</evidence>
<keyword evidence="1" id="KW-0472">Membrane</keyword>
<organism evidence="2 3">
    <name type="scientific">Actinosynnema pretiosum</name>
    <dbReference type="NCBI Taxonomy" id="42197"/>
    <lineage>
        <taxon>Bacteria</taxon>
        <taxon>Bacillati</taxon>
        <taxon>Actinomycetota</taxon>
        <taxon>Actinomycetes</taxon>
        <taxon>Pseudonocardiales</taxon>
        <taxon>Pseudonocardiaceae</taxon>
        <taxon>Actinosynnema</taxon>
    </lineage>
</organism>
<keyword evidence="3" id="KW-1185">Reference proteome</keyword>
<dbReference type="EMBL" id="CP023445">
    <property type="protein sequence ID" value="ATE53480.1"/>
    <property type="molecule type" value="Genomic_DNA"/>
</dbReference>
<feature type="transmembrane region" description="Helical" evidence="1">
    <location>
        <begin position="47"/>
        <end position="67"/>
    </location>
</feature>
<keyword evidence="1" id="KW-0812">Transmembrane</keyword>
<reference evidence="2" key="1">
    <citation type="submission" date="2017-09" db="EMBL/GenBank/DDBJ databases">
        <title>Complete Genome Sequence of ansamitocin-producing Bacterium Actinosynnema pretiosum X47.</title>
        <authorList>
            <person name="Cao G."/>
            <person name="Zong G."/>
            <person name="Zhong C."/>
            <person name="Fu J."/>
        </authorList>
    </citation>
    <scope>NUCLEOTIDE SEQUENCE [LARGE SCALE GENOMIC DNA]</scope>
    <source>
        <strain evidence="2">X47</strain>
    </source>
</reference>
<dbReference type="KEGG" id="apre:CNX65_09390"/>
<evidence type="ECO:0000313" key="3">
    <source>
        <dbReference type="Proteomes" id="UP000218505"/>
    </source>
</evidence>
<feature type="transmembrane region" description="Helical" evidence="1">
    <location>
        <begin position="21"/>
        <end position="41"/>
    </location>
</feature>
<dbReference type="RefSeq" id="WP_096492422.1">
    <property type="nucleotide sequence ID" value="NZ_CP023445.1"/>
</dbReference>
<dbReference type="AlphaFoldDB" id="A0A290Z372"/>
<keyword evidence="1" id="KW-1133">Transmembrane helix</keyword>
<protein>
    <submittedName>
        <fullName evidence="2">Uncharacterized protein</fullName>
    </submittedName>
</protein>
<proteinExistence type="predicted"/>
<dbReference type="Proteomes" id="UP000218505">
    <property type="component" value="Chromosome"/>
</dbReference>
<evidence type="ECO:0000313" key="2">
    <source>
        <dbReference type="EMBL" id="ATE53480.1"/>
    </source>
</evidence>
<sequence>MAEAPPPPQEVADRVVANVRLLLLCVTGVLQFGLCLPPLLVHDHAPTAWVAYAAFSAVVLLCAVWVAPRRPLPTPVVALGVVVVLASSVTATAALPDGGHFQAPHWSFGLVGWHLLLLLLDRVPLLLCAFAAHVVDSIVQFVLADLPKRVEIGAAGAVLLSVTSFQLAILWITRVLHRSSRQAAEAAAEQERAATRAALARQSELDLRAGFAGQLGATLPLLADLADGVLDPRDADTRLRCSLAATQLRRLFAENDDVPDPLVHEVTACVDVAERRGVAVSLAVSGAAVPVPKDVRRELTGPVAVALSAARERARVSLLRTGGEVRVAVVADAGVRVVAQSPRVEVECGTYGEHTRMEARWRSE</sequence>